<evidence type="ECO:0000256" key="5">
    <source>
        <dbReference type="ARBA" id="ARBA00023239"/>
    </source>
</evidence>
<dbReference type="EMBL" id="CAEZTO010000002">
    <property type="protein sequence ID" value="CAB4565896.1"/>
    <property type="molecule type" value="Genomic_DNA"/>
</dbReference>
<evidence type="ECO:0000256" key="1">
    <source>
        <dbReference type="ARBA" id="ARBA00005091"/>
    </source>
</evidence>
<dbReference type="GO" id="GO:0000107">
    <property type="term" value="F:imidazoleglycerol-phosphate synthase activity"/>
    <property type="evidence" value="ECO:0007669"/>
    <property type="project" value="InterPro"/>
</dbReference>
<dbReference type="PANTHER" id="PTHR21235">
    <property type="entry name" value="IMIDAZOLE GLYCEROL PHOSPHATE SYNTHASE SUBUNIT HISF/H IGP SYNTHASE SUBUNIT HISF/H"/>
    <property type="match status" value="1"/>
</dbReference>
<dbReference type="UniPathway" id="UPA00031">
    <property type="reaction ID" value="UER00010"/>
</dbReference>
<dbReference type="InterPro" id="IPR011060">
    <property type="entry name" value="RibuloseP-bd_barrel"/>
</dbReference>
<evidence type="ECO:0000256" key="4">
    <source>
        <dbReference type="ARBA" id="ARBA00023102"/>
    </source>
</evidence>
<dbReference type="SUPFAM" id="SSF51366">
    <property type="entry name" value="Ribulose-phoshate binding barrel"/>
    <property type="match status" value="1"/>
</dbReference>
<dbReference type="CDD" id="cd04731">
    <property type="entry name" value="HisF"/>
    <property type="match status" value="1"/>
</dbReference>
<dbReference type="EMBL" id="CAEZST010000001">
    <property type="protein sequence ID" value="CAB4539086.1"/>
    <property type="molecule type" value="Genomic_DNA"/>
</dbReference>
<dbReference type="Pfam" id="PF00977">
    <property type="entry name" value="His_biosynth"/>
    <property type="match status" value="1"/>
</dbReference>
<evidence type="ECO:0000313" key="7">
    <source>
        <dbReference type="EMBL" id="CAB4539086.1"/>
    </source>
</evidence>
<dbReference type="InterPro" id="IPR013785">
    <property type="entry name" value="Aldolase_TIM"/>
</dbReference>
<dbReference type="GO" id="GO:0000105">
    <property type="term" value="P:L-histidine biosynthetic process"/>
    <property type="evidence" value="ECO:0007669"/>
    <property type="project" value="UniProtKB-UniPathway"/>
</dbReference>
<accession>A0A6J6DQY5</accession>
<dbReference type="EC" id="4.3.2.10" evidence="2"/>
<evidence type="ECO:0000313" key="8">
    <source>
        <dbReference type="EMBL" id="CAB4565896.1"/>
    </source>
</evidence>
<dbReference type="InterPro" id="IPR050064">
    <property type="entry name" value="IGPS_HisA/HisF"/>
</dbReference>
<comment type="catalytic activity">
    <reaction evidence="6">
        <text>5-[(5-phospho-1-deoxy-D-ribulos-1-ylimino)methylamino]-1-(5-phospho-beta-D-ribosyl)imidazole-4-carboxamide + L-glutamine = D-erythro-1-(imidazol-4-yl)glycerol 3-phosphate + 5-amino-1-(5-phospho-beta-D-ribosyl)imidazole-4-carboxamide + L-glutamate + H(+)</text>
        <dbReference type="Rhea" id="RHEA:24793"/>
        <dbReference type="ChEBI" id="CHEBI:15378"/>
        <dbReference type="ChEBI" id="CHEBI:29985"/>
        <dbReference type="ChEBI" id="CHEBI:58278"/>
        <dbReference type="ChEBI" id="CHEBI:58359"/>
        <dbReference type="ChEBI" id="CHEBI:58475"/>
        <dbReference type="ChEBI" id="CHEBI:58525"/>
        <dbReference type="EC" id="4.3.2.10"/>
    </reaction>
</comment>
<dbReference type="PANTHER" id="PTHR21235:SF2">
    <property type="entry name" value="IMIDAZOLE GLYCEROL PHOSPHATE SYNTHASE HISHF"/>
    <property type="match status" value="1"/>
</dbReference>
<comment type="pathway">
    <text evidence="1">Amino-acid biosynthesis; L-histidine biosynthesis; L-histidine from 5-phospho-alpha-D-ribose 1-diphosphate: step 5/9.</text>
</comment>
<dbReference type="HAMAP" id="MF_01013">
    <property type="entry name" value="HisF"/>
    <property type="match status" value="1"/>
</dbReference>
<dbReference type="InterPro" id="IPR004651">
    <property type="entry name" value="HisF"/>
</dbReference>
<sequence>MPALRIIPCLDVKDGRVVKGVNFKSIRDSGDPVDLASTYYSQGADEITLLDITATLEGRLAILETIEQCAEQVFVPLTVGGGVRSTGDVEDFLARGADKVSIGSAAVEDPSLISRVADQFGSQVLVASLDVRKGNTPSGYEITKYGGTQATGVDALEWTERVTGLGAGELLINAMDADGTKMGFDLHLMKLVREATDLPIIASGGAGKLQHFVEAGDGVSDALLAASVFHEGTLTVGEIKSALSEIGAEVRQ</sequence>
<dbReference type="Gene3D" id="3.20.20.70">
    <property type="entry name" value="Aldolase class I"/>
    <property type="match status" value="1"/>
</dbReference>
<reference evidence="8" key="1">
    <citation type="submission" date="2020-05" db="EMBL/GenBank/DDBJ databases">
        <authorList>
            <person name="Chiriac C."/>
            <person name="Salcher M."/>
            <person name="Ghai R."/>
            <person name="Kavagutti S V."/>
        </authorList>
    </citation>
    <scope>NUCLEOTIDE SEQUENCE</scope>
</reference>
<keyword evidence="5" id="KW-0456">Lyase</keyword>
<dbReference type="AlphaFoldDB" id="A0A6J6DQY5"/>
<dbReference type="InterPro" id="IPR006062">
    <property type="entry name" value="His_biosynth"/>
</dbReference>
<evidence type="ECO:0000256" key="3">
    <source>
        <dbReference type="ARBA" id="ARBA00022605"/>
    </source>
</evidence>
<evidence type="ECO:0000256" key="2">
    <source>
        <dbReference type="ARBA" id="ARBA00012809"/>
    </source>
</evidence>
<organism evidence="8">
    <name type="scientific">freshwater metagenome</name>
    <dbReference type="NCBI Taxonomy" id="449393"/>
    <lineage>
        <taxon>unclassified sequences</taxon>
        <taxon>metagenomes</taxon>
        <taxon>ecological metagenomes</taxon>
    </lineage>
</organism>
<name>A0A6J6DQY5_9ZZZZ</name>
<evidence type="ECO:0000256" key="6">
    <source>
        <dbReference type="ARBA" id="ARBA00047838"/>
    </source>
</evidence>
<dbReference type="NCBIfam" id="TIGR00735">
    <property type="entry name" value="hisF"/>
    <property type="match status" value="1"/>
</dbReference>
<dbReference type="GO" id="GO:0016829">
    <property type="term" value="F:lyase activity"/>
    <property type="evidence" value="ECO:0007669"/>
    <property type="project" value="UniProtKB-KW"/>
</dbReference>
<proteinExistence type="inferred from homology"/>
<protein>
    <recommendedName>
        <fullName evidence="2">imidazole glycerol-phosphate synthase</fullName>
        <ecNumber evidence="2">4.3.2.10</ecNumber>
    </recommendedName>
</protein>
<keyword evidence="4" id="KW-0368">Histidine biosynthesis</keyword>
<keyword evidence="3" id="KW-0028">Amino-acid biosynthesis</keyword>
<gene>
    <name evidence="7" type="ORF">UFOPK1503_00116</name>
    <name evidence="8" type="ORF">UFOPK1693_00352</name>
</gene>